<dbReference type="PANTHER" id="PTHR37418">
    <property type="entry name" value="3-KETO-5-AMINOHEXANOATE CLEAVAGE ENZYME-RELATED"/>
    <property type="match status" value="1"/>
</dbReference>
<dbReference type="Proteomes" id="UP000321769">
    <property type="component" value="Unassembled WGS sequence"/>
</dbReference>
<comment type="caution">
    <text evidence="1">The sequence shown here is derived from an EMBL/GenBank/DDBJ whole genome shotgun (WGS) entry which is preliminary data.</text>
</comment>
<dbReference type="PANTHER" id="PTHR37418:SF1">
    <property type="entry name" value="3-KETO-5-AMINOHEXANOATE CLEAVAGE PROTEIN"/>
    <property type="match status" value="1"/>
</dbReference>
<dbReference type="EMBL" id="BJZQ01000008">
    <property type="protein sequence ID" value="GEO89576.1"/>
    <property type="molecule type" value="Genomic_DNA"/>
</dbReference>
<dbReference type="InterPro" id="IPR008567">
    <property type="entry name" value="BKACE"/>
</dbReference>
<dbReference type="GO" id="GO:0043720">
    <property type="term" value="F:3-keto-5-aminohexanoate cleavage activity"/>
    <property type="evidence" value="ECO:0007669"/>
    <property type="project" value="InterPro"/>
</dbReference>
<keyword evidence="2" id="KW-1185">Reference proteome</keyword>
<dbReference type="RefSeq" id="WP_146827449.1">
    <property type="nucleotide sequence ID" value="NZ_BAAAYQ010000001.1"/>
</dbReference>
<dbReference type="InterPro" id="IPR013785">
    <property type="entry name" value="Aldolase_TIM"/>
</dbReference>
<gene>
    <name evidence="1" type="ORF">AFL01nite_19030</name>
</gene>
<name>A0A512HVV1_9ACTN</name>
<evidence type="ECO:0008006" key="3">
    <source>
        <dbReference type="Google" id="ProtNLM"/>
    </source>
</evidence>
<dbReference type="OrthoDB" id="3424160at2"/>
<sequence length="246" mass="25792">MGGPITIQACLNGARPPAAHPALPVTPEQIADDVAAVVAAGADCVHLHPKGDDGLDTLAPDFVDALIAAVHVAAPALPISVTTGEWALPDPTERVAAIRAWGLVPHLASVNWHEAGSAAVVEALFEQSVGIEAGLWSLDDVRDWAESPVRDSVTRVLLELPDRIGEEQVTVLGEEMVRAVRAQAPDVQILLHGEGESAWPALRLAVRLGLETRIGLEDTVHLPDGSMAPDNASLVRAARDLAARLG</sequence>
<dbReference type="AlphaFoldDB" id="A0A512HVV1"/>
<proteinExistence type="predicted"/>
<reference evidence="1 2" key="1">
    <citation type="submission" date="2019-07" db="EMBL/GenBank/DDBJ databases">
        <title>Whole genome shotgun sequence of Aeromicrobium flavum NBRC 107625.</title>
        <authorList>
            <person name="Hosoyama A."/>
            <person name="Uohara A."/>
            <person name="Ohji S."/>
            <person name="Ichikawa N."/>
        </authorList>
    </citation>
    <scope>NUCLEOTIDE SEQUENCE [LARGE SCALE GENOMIC DNA]</scope>
    <source>
        <strain evidence="1 2">NBRC 107625</strain>
    </source>
</reference>
<accession>A0A512HVV1</accession>
<protein>
    <recommendedName>
        <fullName evidence="3">3-keto-5-aminohexanoate cleavage protein</fullName>
    </recommendedName>
</protein>
<dbReference type="Pfam" id="PF05853">
    <property type="entry name" value="BKACE"/>
    <property type="match status" value="2"/>
</dbReference>
<organism evidence="1 2">
    <name type="scientific">Aeromicrobium flavum</name>
    <dbReference type="NCBI Taxonomy" id="416568"/>
    <lineage>
        <taxon>Bacteria</taxon>
        <taxon>Bacillati</taxon>
        <taxon>Actinomycetota</taxon>
        <taxon>Actinomycetes</taxon>
        <taxon>Propionibacteriales</taxon>
        <taxon>Nocardioidaceae</taxon>
        <taxon>Aeromicrobium</taxon>
    </lineage>
</organism>
<dbReference type="Gene3D" id="3.20.20.70">
    <property type="entry name" value="Aldolase class I"/>
    <property type="match status" value="1"/>
</dbReference>
<evidence type="ECO:0000313" key="2">
    <source>
        <dbReference type="Proteomes" id="UP000321769"/>
    </source>
</evidence>
<evidence type="ECO:0000313" key="1">
    <source>
        <dbReference type="EMBL" id="GEO89576.1"/>
    </source>
</evidence>